<comment type="caution">
    <text evidence="1">The sequence shown here is derived from an EMBL/GenBank/DDBJ whole genome shotgun (WGS) entry which is preliminary data.</text>
</comment>
<dbReference type="EMBL" id="RCHU01001198">
    <property type="protein sequence ID" value="TKR68904.1"/>
    <property type="molecule type" value="Genomic_DNA"/>
</dbReference>
<accession>A0A4U5MHW3</accession>
<protein>
    <recommendedName>
        <fullName evidence="2">Peptidase C1A papain C-terminal domain-containing protein</fullName>
    </recommendedName>
</protein>
<evidence type="ECO:0008006" key="2">
    <source>
        <dbReference type="Google" id="ProtNLM"/>
    </source>
</evidence>
<dbReference type="AlphaFoldDB" id="A0A4U5MHW3"/>
<evidence type="ECO:0000313" key="1">
    <source>
        <dbReference type="EMBL" id="TKR68904.1"/>
    </source>
</evidence>
<gene>
    <name evidence="1" type="ORF">D5086_0000308440</name>
</gene>
<sequence>MADYYVLSQLEDDVSWVVYSRRTFIACTLSGEKIRRLADFLGTEEYAFEFIKKGRGKTIEANYPYRAHDGACDVKKGFSRCITGDYGKELGHGAAIVGYGTTKDGTKVILGHLNGEKNGYN</sequence>
<proteinExistence type="predicted"/>
<name>A0A4U5MHW3_POPAL</name>
<dbReference type="SUPFAM" id="SSF54001">
    <property type="entry name" value="Cysteine proteinases"/>
    <property type="match status" value="1"/>
</dbReference>
<organism evidence="1">
    <name type="scientific">Populus alba</name>
    <name type="common">White poplar</name>
    <dbReference type="NCBI Taxonomy" id="43335"/>
    <lineage>
        <taxon>Eukaryota</taxon>
        <taxon>Viridiplantae</taxon>
        <taxon>Streptophyta</taxon>
        <taxon>Embryophyta</taxon>
        <taxon>Tracheophyta</taxon>
        <taxon>Spermatophyta</taxon>
        <taxon>Magnoliopsida</taxon>
        <taxon>eudicotyledons</taxon>
        <taxon>Gunneridae</taxon>
        <taxon>Pentapetalae</taxon>
        <taxon>rosids</taxon>
        <taxon>fabids</taxon>
        <taxon>Malpighiales</taxon>
        <taxon>Salicaceae</taxon>
        <taxon>Saliceae</taxon>
        <taxon>Populus</taxon>
    </lineage>
</organism>
<reference evidence="1" key="1">
    <citation type="submission" date="2018-10" db="EMBL/GenBank/DDBJ databases">
        <title>Population genomic analysis revealed the cold adaptation of white poplar.</title>
        <authorList>
            <person name="Liu Y.-J."/>
        </authorList>
    </citation>
    <scope>NUCLEOTIDE SEQUENCE [LARGE SCALE GENOMIC DNA]</scope>
    <source>
        <strain evidence="1">PAL-ZL1</strain>
    </source>
</reference>
<dbReference type="InterPro" id="IPR038765">
    <property type="entry name" value="Papain-like_cys_pep_sf"/>
</dbReference>